<accession>A0A6A6S5Z0</accession>
<dbReference type="AlphaFoldDB" id="A0A6A6S5Z0"/>
<proteinExistence type="predicted"/>
<dbReference type="Proteomes" id="UP000799753">
    <property type="component" value="Unassembled WGS sequence"/>
</dbReference>
<dbReference type="EMBL" id="MU006781">
    <property type="protein sequence ID" value="KAF2642667.1"/>
    <property type="molecule type" value="Genomic_DNA"/>
</dbReference>
<keyword evidence="3" id="KW-1185">Reference proteome</keyword>
<sequence length="341" mass="37962">MSRNGSEASSSTHSLAYSFYELPDSRHSSSTYSYSDLEIPQYDGATASRLGSRGAYHSIRLPQQHRESSGTFLHPPPQSRAISPLPTNPYTRDVSGQHFLRPSPPPMSLFTADNLLGPEQDAVEAVGRNLSSPLDLVEERATSYFHRLSAQFQANQQQTHGMQQPIHPQHGFQQRQALQRQLALRQRHALQQAFHQQQQSDAYMIPARRSRMPGSGPGPGNPRYQQPLRVDNQYAAHRRDVPATRNGQRSSENVPVSSFTNIPALPARFSMPQPPRPRDMSNRPRIHSPRQDLAPPASFFPRAPSRGPPSTSTTLDLVSGVTSRRPTGYPAIARLESRNDG</sequence>
<evidence type="ECO:0000313" key="2">
    <source>
        <dbReference type="EMBL" id="KAF2642667.1"/>
    </source>
</evidence>
<reference evidence="2" key="1">
    <citation type="journal article" date="2020" name="Stud. Mycol.">
        <title>101 Dothideomycetes genomes: a test case for predicting lifestyles and emergence of pathogens.</title>
        <authorList>
            <person name="Haridas S."/>
            <person name="Albert R."/>
            <person name="Binder M."/>
            <person name="Bloem J."/>
            <person name="Labutti K."/>
            <person name="Salamov A."/>
            <person name="Andreopoulos B."/>
            <person name="Baker S."/>
            <person name="Barry K."/>
            <person name="Bills G."/>
            <person name="Bluhm B."/>
            <person name="Cannon C."/>
            <person name="Castanera R."/>
            <person name="Culley D."/>
            <person name="Daum C."/>
            <person name="Ezra D."/>
            <person name="Gonzalez J."/>
            <person name="Henrissat B."/>
            <person name="Kuo A."/>
            <person name="Liang C."/>
            <person name="Lipzen A."/>
            <person name="Lutzoni F."/>
            <person name="Magnuson J."/>
            <person name="Mondo S."/>
            <person name="Nolan M."/>
            <person name="Ohm R."/>
            <person name="Pangilinan J."/>
            <person name="Park H.-J."/>
            <person name="Ramirez L."/>
            <person name="Alfaro M."/>
            <person name="Sun H."/>
            <person name="Tritt A."/>
            <person name="Yoshinaga Y."/>
            <person name="Zwiers L.-H."/>
            <person name="Turgeon B."/>
            <person name="Goodwin S."/>
            <person name="Spatafora J."/>
            <person name="Crous P."/>
            <person name="Grigoriev I."/>
        </authorList>
    </citation>
    <scope>NUCLEOTIDE SEQUENCE</scope>
    <source>
        <strain evidence="2">CBS 473.64</strain>
    </source>
</reference>
<evidence type="ECO:0000256" key="1">
    <source>
        <dbReference type="SAM" id="MobiDB-lite"/>
    </source>
</evidence>
<organism evidence="2 3">
    <name type="scientific">Massarina eburnea CBS 473.64</name>
    <dbReference type="NCBI Taxonomy" id="1395130"/>
    <lineage>
        <taxon>Eukaryota</taxon>
        <taxon>Fungi</taxon>
        <taxon>Dikarya</taxon>
        <taxon>Ascomycota</taxon>
        <taxon>Pezizomycotina</taxon>
        <taxon>Dothideomycetes</taxon>
        <taxon>Pleosporomycetidae</taxon>
        <taxon>Pleosporales</taxon>
        <taxon>Massarineae</taxon>
        <taxon>Massarinaceae</taxon>
        <taxon>Massarina</taxon>
    </lineage>
</organism>
<feature type="compositionally biased region" description="Polar residues" evidence="1">
    <location>
        <begin position="245"/>
        <end position="261"/>
    </location>
</feature>
<feature type="compositionally biased region" description="Low complexity" evidence="1">
    <location>
        <begin position="294"/>
        <end position="305"/>
    </location>
</feature>
<feature type="compositionally biased region" description="Polar residues" evidence="1">
    <location>
        <begin position="308"/>
        <end position="325"/>
    </location>
</feature>
<gene>
    <name evidence="2" type="ORF">P280DRAFT_271361</name>
</gene>
<feature type="region of interest" description="Disordered" evidence="1">
    <location>
        <begin position="65"/>
        <end position="91"/>
    </location>
</feature>
<dbReference type="OrthoDB" id="3937309at2759"/>
<protein>
    <submittedName>
        <fullName evidence="2">Uncharacterized protein</fullName>
    </submittedName>
</protein>
<name>A0A6A6S5Z0_9PLEO</name>
<feature type="region of interest" description="Disordered" evidence="1">
    <location>
        <begin position="240"/>
        <end position="341"/>
    </location>
</feature>
<evidence type="ECO:0000313" key="3">
    <source>
        <dbReference type="Proteomes" id="UP000799753"/>
    </source>
</evidence>